<dbReference type="InterPro" id="IPR000390">
    <property type="entry name" value="Small_drug/metabolite_transptr"/>
</dbReference>
<dbReference type="PANTHER" id="PTHR30561:SF1">
    <property type="entry name" value="MULTIDRUG TRANSPORTER EMRE"/>
    <property type="match status" value="1"/>
</dbReference>
<dbReference type="Proteomes" id="UP000196118">
    <property type="component" value="Chromosome"/>
</dbReference>
<feature type="transmembrane region" description="Helical" evidence="8">
    <location>
        <begin position="85"/>
        <end position="106"/>
    </location>
</feature>
<dbReference type="Pfam" id="PF00893">
    <property type="entry name" value="Multi_Drug_Res"/>
    <property type="match status" value="1"/>
</dbReference>
<evidence type="ECO:0000256" key="2">
    <source>
        <dbReference type="ARBA" id="ARBA00022448"/>
    </source>
</evidence>
<evidence type="ECO:0000256" key="6">
    <source>
        <dbReference type="ARBA" id="ARBA00023136"/>
    </source>
</evidence>
<feature type="transmembrane region" description="Helical" evidence="8">
    <location>
        <begin position="30"/>
        <end position="51"/>
    </location>
</feature>
<evidence type="ECO:0000256" key="1">
    <source>
        <dbReference type="ARBA" id="ARBA00004651"/>
    </source>
</evidence>
<gene>
    <name evidence="9" type="ORF">S100892_01201</name>
</gene>
<reference evidence="9 10" key="1">
    <citation type="submission" date="2017-05" db="EMBL/GenBank/DDBJ databases">
        <title>Genome sequence of Pediococcus pentosaceus strain SRCM100892.</title>
        <authorList>
            <person name="Cho S.H."/>
        </authorList>
    </citation>
    <scope>NUCLEOTIDE SEQUENCE [LARGE SCALE GENOMIC DNA]</scope>
    <source>
        <strain evidence="9 10">SRCM100892</strain>
    </source>
</reference>
<dbReference type="InterPro" id="IPR045324">
    <property type="entry name" value="Small_multidrug_res"/>
</dbReference>
<feature type="transmembrane region" description="Helical" evidence="8">
    <location>
        <begin position="5"/>
        <end position="24"/>
    </location>
</feature>
<comment type="subcellular location">
    <subcellularLocation>
        <location evidence="1 7">Cell membrane</location>
        <topology evidence="1 7">Multi-pass membrane protein</topology>
    </subcellularLocation>
</comment>
<keyword evidence="6 8" id="KW-0472">Membrane</keyword>
<evidence type="ECO:0000256" key="8">
    <source>
        <dbReference type="SAM" id="Phobius"/>
    </source>
</evidence>
<sequence>MNGYVYLLVAIVAELLGTNFLKLTNGFTKLLPTLISLLSYGFAFYFLSLVVKNIPINIAYAIWSGVGIILMTVISVFVFHNPINVPTVLGILFITLGIILVNLFGVSH</sequence>
<keyword evidence="5 8" id="KW-1133">Transmembrane helix</keyword>
<dbReference type="FunFam" id="1.10.3730.20:FF:000001">
    <property type="entry name" value="Quaternary ammonium compound resistance transporter SugE"/>
    <property type="match status" value="1"/>
</dbReference>
<protein>
    <submittedName>
        <fullName evidence="9">Multidrug resistance protein EbrA</fullName>
    </submittedName>
</protein>
<dbReference type="RefSeq" id="WP_094104492.1">
    <property type="nucleotide sequence ID" value="NZ_CP085178.1"/>
</dbReference>
<evidence type="ECO:0000256" key="5">
    <source>
        <dbReference type="ARBA" id="ARBA00022989"/>
    </source>
</evidence>
<dbReference type="AlphaFoldDB" id="A0A1Y0VQN7"/>
<keyword evidence="4 7" id="KW-0812">Transmembrane</keyword>
<keyword evidence="3" id="KW-1003">Cell membrane</keyword>
<evidence type="ECO:0000256" key="3">
    <source>
        <dbReference type="ARBA" id="ARBA00022475"/>
    </source>
</evidence>
<evidence type="ECO:0000313" key="10">
    <source>
        <dbReference type="Proteomes" id="UP000196118"/>
    </source>
</evidence>
<proteinExistence type="inferred from homology"/>
<dbReference type="InterPro" id="IPR037185">
    <property type="entry name" value="EmrE-like"/>
</dbReference>
<evidence type="ECO:0000256" key="4">
    <source>
        <dbReference type="ARBA" id="ARBA00022692"/>
    </source>
</evidence>
<dbReference type="GO" id="GO:0005886">
    <property type="term" value="C:plasma membrane"/>
    <property type="evidence" value="ECO:0007669"/>
    <property type="project" value="UniProtKB-SubCell"/>
</dbReference>
<evidence type="ECO:0000256" key="7">
    <source>
        <dbReference type="RuleBase" id="RU003942"/>
    </source>
</evidence>
<dbReference type="SUPFAM" id="SSF103481">
    <property type="entry name" value="Multidrug resistance efflux transporter EmrE"/>
    <property type="match status" value="1"/>
</dbReference>
<dbReference type="EMBL" id="CP021474">
    <property type="protein sequence ID" value="ARW19774.1"/>
    <property type="molecule type" value="Genomic_DNA"/>
</dbReference>
<accession>A0A1Y0VQN7</accession>
<comment type="similarity">
    <text evidence="7">Belongs to the drug/metabolite transporter (DMT) superfamily. Small multidrug resistance (SMR) (TC 2.A.7.1) family.</text>
</comment>
<dbReference type="Gene3D" id="1.10.3730.20">
    <property type="match status" value="1"/>
</dbReference>
<dbReference type="PANTHER" id="PTHR30561">
    <property type="entry name" value="SMR FAMILY PROTON-DEPENDENT DRUG EFFLUX TRANSPORTER SUGE"/>
    <property type="match status" value="1"/>
</dbReference>
<organism evidence="9 10">
    <name type="scientific">Pediococcus pentosaceus</name>
    <dbReference type="NCBI Taxonomy" id="1255"/>
    <lineage>
        <taxon>Bacteria</taxon>
        <taxon>Bacillati</taxon>
        <taxon>Bacillota</taxon>
        <taxon>Bacilli</taxon>
        <taxon>Lactobacillales</taxon>
        <taxon>Lactobacillaceae</taxon>
        <taxon>Pediococcus</taxon>
    </lineage>
</organism>
<keyword evidence="2" id="KW-0813">Transport</keyword>
<evidence type="ECO:0000313" key="9">
    <source>
        <dbReference type="EMBL" id="ARW19774.1"/>
    </source>
</evidence>
<dbReference type="GO" id="GO:0022857">
    <property type="term" value="F:transmembrane transporter activity"/>
    <property type="evidence" value="ECO:0007669"/>
    <property type="project" value="InterPro"/>
</dbReference>
<feature type="transmembrane region" description="Helical" evidence="8">
    <location>
        <begin position="58"/>
        <end position="79"/>
    </location>
</feature>
<name>A0A1Y0VQN7_PEDPE</name>